<evidence type="ECO:0000256" key="1">
    <source>
        <dbReference type="ARBA" id="ARBA00001971"/>
    </source>
</evidence>
<gene>
    <name evidence="11" type="ORF">CONPUDRAFT_118687</name>
</gene>
<dbReference type="PANTHER" id="PTHR46300:SF5">
    <property type="entry name" value="CYTOCHROME P450"/>
    <property type="match status" value="1"/>
</dbReference>
<dbReference type="Proteomes" id="UP000053558">
    <property type="component" value="Unassembled WGS sequence"/>
</dbReference>
<dbReference type="OrthoDB" id="2789670at2759"/>
<dbReference type="PROSITE" id="PS00086">
    <property type="entry name" value="CYTOCHROME_P450"/>
    <property type="match status" value="1"/>
</dbReference>
<dbReference type="GO" id="GO:0004497">
    <property type="term" value="F:monooxygenase activity"/>
    <property type="evidence" value="ECO:0007669"/>
    <property type="project" value="UniProtKB-KW"/>
</dbReference>
<dbReference type="InterPro" id="IPR002401">
    <property type="entry name" value="Cyt_P450_E_grp-I"/>
</dbReference>
<dbReference type="InterPro" id="IPR017972">
    <property type="entry name" value="Cyt_P450_CS"/>
</dbReference>
<feature type="binding site" description="axial binding residue" evidence="9">
    <location>
        <position position="436"/>
    </location>
    <ligand>
        <name>heme</name>
        <dbReference type="ChEBI" id="CHEBI:30413"/>
    </ligand>
    <ligandPart>
        <name>Fe</name>
        <dbReference type="ChEBI" id="CHEBI:18248"/>
    </ligandPart>
</feature>
<dbReference type="OMA" id="ATRPHNE"/>
<evidence type="ECO:0000256" key="2">
    <source>
        <dbReference type="ARBA" id="ARBA00005179"/>
    </source>
</evidence>
<organism evidence="11 12">
    <name type="scientific">Coniophora puteana (strain RWD-64-598)</name>
    <name type="common">Brown rot fungus</name>
    <dbReference type="NCBI Taxonomy" id="741705"/>
    <lineage>
        <taxon>Eukaryota</taxon>
        <taxon>Fungi</taxon>
        <taxon>Dikarya</taxon>
        <taxon>Basidiomycota</taxon>
        <taxon>Agaricomycotina</taxon>
        <taxon>Agaricomycetes</taxon>
        <taxon>Agaricomycetidae</taxon>
        <taxon>Boletales</taxon>
        <taxon>Coniophorineae</taxon>
        <taxon>Coniophoraceae</taxon>
        <taxon>Coniophora</taxon>
    </lineage>
</organism>
<protein>
    <submittedName>
        <fullName evidence="11">Cytochrome P450</fullName>
    </submittedName>
</protein>
<keyword evidence="4 9" id="KW-0349">Heme</keyword>
<comment type="caution">
    <text evidence="11">The sequence shown here is derived from an EMBL/GenBank/DDBJ whole genome shotgun (WGS) entry which is preliminary data.</text>
</comment>
<name>A0A5M3N346_CONPW</name>
<dbReference type="PRINTS" id="PR00463">
    <property type="entry name" value="EP450I"/>
</dbReference>
<evidence type="ECO:0000313" key="11">
    <source>
        <dbReference type="EMBL" id="EIW85707.1"/>
    </source>
</evidence>
<dbReference type="GO" id="GO:0005506">
    <property type="term" value="F:iron ion binding"/>
    <property type="evidence" value="ECO:0007669"/>
    <property type="project" value="InterPro"/>
</dbReference>
<keyword evidence="7 9" id="KW-0408">Iron</keyword>
<dbReference type="SUPFAM" id="SSF48264">
    <property type="entry name" value="Cytochrome P450"/>
    <property type="match status" value="1"/>
</dbReference>
<dbReference type="InterPro" id="IPR036396">
    <property type="entry name" value="Cyt_P450_sf"/>
</dbReference>
<comment type="cofactor">
    <cofactor evidence="1 9">
        <name>heme</name>
        <dbReference type="ChEBI" id="CHEBI:30413"/>
    </cofactor>
</comment>
<comment type="pathway">
    <text evidence="2">Secondary metabolite biosynthesis.</text>
</comment>
<keyword evidence="6 10" id="KW-0560">Oxidoreductase</keyword>
<dbReference type="PANTHER" id="PTHR46300">
    <property type="entry name" value="P450, PUTATIVE (EUROFUNG)-RELATED-RELATED"/>
    <property type="match status" value="1"/>
</dbReference>
<dbReference type="Gene3D" id="1.10.630.10">
    <property type="entry name" value="Cytochrome P450"/>
    <property type="match status" value="1"/>
</dbReference>
<dbReference type="KEGG" id="cput:CONPUDRAFT_118687"/>
<keyword evidence="5 9" id="KW-0479">Metal-binding</keyword>
<evidence type="ECO:0000313" key="12">
    <source>
        <dbReference type="Proteomes" id="UP000053558"/>
    </source>
</evidence>
<accession>A0A5M3N346</accession>
<dbReference type="GeneID" id="19199413"/>
<evidence type="ECO:0000256" key="9">
    <source>
        <dbReference type="PIRSR" id="PIRSR602401-1"/>
    </source>
</evidence>
<dbReference type="GO" id="GO:0016705">
    <property type="term" value="F:oxidoreductase activity, acting on paired donors, with incorporation or reduction of molecular oxygen"/>
    <property type="evidence" value="ECO:0007669"/>
    <property type="project" value="InterPro"/>
</dbReference>
<dbReference type="RefSeq" id="XP_007765114.1">
    <property type="nucleotide sequence ID" value="XM_007766924.1"/>
</dbReference>
<evidence type="ECO:0000256" key="5">
    <source>
        <dbReference type="ARBA" id="ARBA00022723"/>
    </source>
</evidence>
<keyword evidence="8 10" id="KW-0503">Monooxygenase</keyword>
<dbReference type="AlphaFoldDB" id="A0A5M3N346"/>
<evidence type="ECO:0000256" key="3">
    <source>
        <dbReference type="ARBA" id="ARBA00010617"/>
    </source>
</evidence>
<dbReference type="Pfam" id="PF00067">
    <property type="entry name" value="p450"/>
    <property type="match status" value="1"/>
</dbReference>
<dbReference type="InterPro" id="IPR001128">
    <property type="entry name" value="Cyt_P450"/>
</dbReference>
<dbReference type="GO" id="GO:0020037">
    <property type="term" value="F:heme binding"/>
    <property type="evidence" value="ECO:0007669"/>
    <property type="project" value="InterPro"/>
</dbReference>
<keyword evidence="12" id="KW-1185">Reference proteome</keyword>
<sequence>MTDFYTQGPAIVGVSLVLGVCAYQLISRDKAPRNSQPPGPRGLPFIGSALDVNPADPSSTFVEWERKYGELIRCRHFGRDLFIINSERIAQDLFERRSRIYSDRAGFSALEPYGVLFNVGMVQYGDTWRMHRKLMNGLMRRAAIPNHHDSMTNGARILVSRLKYSPERHLEHYDGYAASSIMHIVYGHDLEKDQEEIVQVLSQTASCFVEKTSDAFVALVNMFPLLKYVPAWFPGGAKFNAAKSRETISSLVSTLYGMLLRQAPEARSSYHVCAAIFVGKVETRSPTYVNADIAVPLAGGLETTSSMLSIFVMAMMLFPEAQKRAQAEIDRVLKGRPPTFEDRSSLPYVEAVMREVMRWGPVVPLGVPHCALEDDVYEGYFIPQGTVLIAHAGSMLRNSVRYPNPEKFYPERFLNEDGSLNNEDMGYVFGFGRRICPGRYLADASVWIAMVSILAELDIKPAVDDDGNELVFKPEWIHALTSRPKPFPCCIFPRI</sequence>
<evidence type="ECO:0000256" key="4">
    <source>
        <dbReference type="ARBA" id="ARBA00022617"/>
    </source>
</evidence>
<dbReference type="InterPro" id="IPR050364">
    <property type="entry name" value="Cytochrome_P450_fung"/>
</dbReference>
<evidence type="ECO:0000256" key="8">
    <source>
        <dbReference type="ARBA" id="ARBA00023033"/>
    </source>
</evidence>
<dbReference type="EMBL" id="JH711574">
    <property type="protein sequence ID" value="EIW85707.1"/>
    <property type="molecule type" value="Genomic_DNA"/>
</dbReference>
<evidence type="ECO:0000256" key="10">
    <source>
        <dbReference type="RuleBase" id="RU000461"/>
    </source>
</evidence>
<evidence type="ECO:0000256" key="6">
    <source>
        <dbReference type="ARBA" id="ARBA00023002"/>
    </source>
</evidence>
<dbReference type="PRINTS" id="PR00385">
    <property type="entry name" value="P450"/>
</dbReference>
<comment type="similarity">
    <text evidence="3 10">Belongs to the cytochrome P450 family.</text>
</comment>
<reference evidence="12" key="1">
    <citation type="journal article" date="2012" name="Science">
        <title>The Paleozoic origin of enzymatic lignin decomposition reconstructed from 31 fungal genomes.</title>
        <authorList>
            <person name="Floudas D."/>
            <person name="Binder M."/>
            <person name="Riley R."/>
            <person name="Barry K."/>
            <person name="Blanchette R.A."/>
            <person name="Henrissat B."/>
            <person name="Martinez A.T."/>
            <person name="Otillar R."/>
            <person name="Spatafora J.W."/>
            <person name="Yadav J.S."/>
            <person name="Aerts A."/>
            <person name="Benoit I."/>
            <person name="Boyd A."/>
            <person name="Carlson A."/>
            <person name="Copeland A."/>
            <person name="Coutinho P.M."/>
            <person name="de Vries R.P."/>
            <person name="Ferreira P."/>
            <person name="Findley K."/>
            <person name="Foster B."/>
            <person name="Gaskell J."/>
            <person name="Glotzer D."/>
            <person name="Gorecki P."/>
            <person name="Heitman J."/>
            <person name="Hesse C."/>
            <person name="Hori C."/>
            <person name="Igarashi K."/>
            <person name="Jurgens J.A."/>
            <person name="Kallen N."/>
            <person name="Kersten P."/>
            <person name="Kohler A."/>
            <person name="Kuees U."/>
            <person name="Kumar T.K.A."/>
            <person name="Kuo A."/>
            <person name="LaButti K."/>
            <person name="Larrondo L.F."/>
            <person name="Lindquist E."/>
            <person name="Ling A."/>
            <person name="Lombard V."/>
            <person name="Lucas S."/>
            <person name="Lundell T."/>
            <person name="Martin R."/>
            <person name="McLaughlin D.J."/>
            <person name="Morgenstern I."/>
            <person name="Morin E."/>
            <person name="Murat C."/>
            <person name="Nagy L.G."/>
            <person name="Nolan M."/>
            <person name="Ohm R.A."/>
            <person name="Patyshakuliyeva A."/>
            <person name="Rokas A."/>
            <person name="Ruiz-Duenas F.J."/>
            <person name="Sabat G."/>
            <person name="Salamov A."/>
            <person name="Samejima M."/>
            <person name="Schmutz J."/>
            <person name="Slot J.C."/>
            <person name="St John F."/>
            <person name="Stenlid J."/>
            <person name="Sun H."/>
            <person name="Sun S."/>
            <person name="Syed K."/>
            <person name="Tsang A."/>
            <person name="Wiebenga A."/>
            <person name="Young D."/>
            <person name="Pisabarro A."/>
            <person name="Eastwood D.C."/>
            <person name="Martin F."/>
            <person name="Cullen D."/>
            <person name="Grigoriev I.V."/>
            <person name="Hibbett D.S."/>
        </authorList>
    </citation>
    <scope>NUCLEOTIDE SEQUENCE [LARGE SCALE GENOMIC DNA]</scope>
    <source>
        <strain evidence="12">RWD-64-598 SS2</strain>
    </source>
</reference>
<dbReference type="CDD" id="cd11065">
    <property type="entry name" value="CYP64-like"/>
    <property type="match status" value="1"/>
</dbReference>
<evidence type="ECO:0000256" key="7">
    <source>
        <dbReference type="ARBA" id="ARBA00023004"/>
    </source>
</evidence>
<proteinExistence type="inferred from homology"/>